<dbReference type="EMBL" id="VIWO01000017">
    <property type="protein sequence ID" value="TWF31819.1"/>
    <property type="molecule type" value="Genomic_DNA"/>
</dbReference>
<evidence type="ECO:0000313" key="4">
    <source>
        <dbReference type="Proteomes" id="UP000320811"/>
    </source>
</evidence>
<feature type="chain" id="PRO_5021951261" description="YXWGXW repeat-containing protein" evidence="2">
    <location>
        <begin position="25"/>
        <end position="191"/>
    </location>
</feature>
<keyword evidence="4" id="KW-1185">Reference proteome</keyword>
<dbReference type="AlphaFoldDB" id="A0A561P110"/>
<reference evidence="3 4" key="1">
    <citation type="submission" date="2019-06" db="EMBL/GenBank/DDBJ databases">
        <title>Sorghum-associated microbial communities from plants grown in Nebraska, USA.</title>
        <authorList>
            <person name="Schachtman D."/>
        </authorList>
    </citation>
    <scope>NUCLEOTIDE SEQUENCE [LARGE SCALE GENOMIC DNA]</scope>
    <source>
        <strain evidence="3 4">1209</strain>
    </source>
</reference>
<feature type="region of interest" description="Disordered" evidence="1">
    <location>
        <begin position="142"/>
        <end position="191"/>
    </location>
</feature>
<feature type="compositionally biased region" description="Basic and acidic residues" evidence="1">
    <location>
        <begin position="161"/>
        <end position="191"/>
    </location>
</feature>
<dbReference type="Proteomes" id="UP000320811">
    <property type="component" value="Unassembled WGS sequence"/>
</dbReference>
<evidence type="ECO:0000256" key="1">
    <source>
        <dbReference type="SAM" id="MobiDB-lite"/>
    </source>
</evidence>
<proteinExistence type="predicted"/>
<evidence type="ECO:0000256" key="2">
    <source>
        <dbReference type="SAM" id="SignalP"/>
    </source>
</evidence>
<accession>A0A561P110</accession>
<name>A0A561P110_9BACT</name>
<gene>
    <name evidence="3" type="ORF">FHW36_1178</name>
</gene>
<sequence length="191" mass="22281">MKKIAFIACLWMIGAVFYTHKASAQVRANININIGSQPIWGPVGYDDAQYYYFPDIDAYYYIPQRQFIYLDGGRWVFGAALPGRYHYDLYRGYKVVVNDPRPYLHPDIYRERYGRYKGWYGKQTIIRDSRDERYYQIKEHPMHDKWKGNNGNHNGWGNGRGNDHGDHGNGRGNDHGDHGNGRGHGHGHDRD</sequence>
<protein>
    <recommendedName>
        <fullName evidence="5">YXWGXW repeat-containing protein</fullName>
    </recommendedName>
</protein>
<evidence type="ECO:0008006" key="5">
    <source>
        <dbReference type="Google" id="ProtNLM"/>
    </source>
</evidence>
<organism evidence="3 4">
    <name type="scientific">Chitinophaga polysaccharea</name>
    <dbReference type="NCBI Taxonomy" id="1293035"/>
    <lineage>
        <taxon>Bacteria</taxon>
        <taxon>Pseudomonadati</taxon>
        <taxon>Bacteroidota</taxon>
        <taxon>Chitinophagia</taxon>
        <taxon>Chitinophagales</taxon>
        <taxon>Chitinophagaceae</taxon>
        <taxon>Chitinophaga</taxon>
    </lineage>
</organism>
<dbReference type="OrthoDB" id="799522at2"/>
<evidence type="ECO:0000313" key="3">
    <source>
        <dbReference type="EMBL" id="TWF31819.1"/>
    </source>
</evidence>
<feature type="signal peptide" evidence="2">
    <location>
        <begin position="1"/>
        <end position="24"/>
    </location>
</feature>
<comment type="caution">
    <text evidence="3">The sequence shown here is derived from an EMBL/GenBank/DDBJ whole genome shotgun (WGS) entry which is preliminary data.</text>
</comment>
<dbReference type="RefSeq" id="WP_145675156.1">
    <property type="nucleotide sequence ID" value="NZ_VIWO01000017.1"/>
</dbReference>
<keyword evidence="2" id="KW-0732">Signal</keyword>